<evidence type="ECO:0000313" key="5">
    <source>
        <dbReference type="Proteomes" id="UP001374579"/>
    </source>
</evidence>
<dbReference type="GO" id="GO:0004715">
    <property type="term" value="F:non-membrane spanning protein tyrosine kinase activity"/>
    <property type="evidence" value="ECO:0007669"/>
    <property type="project" value="InterPro"/>
</dbReference>
<feature type="compositionally biased region" description="Low complexity" evidence="1">
    <location>
        <begin position="43"/>
        <end position="58"/>
    </location>
</feature>
<evidence type="ECO:0000256" key="1">
    <source>
        <dbReference type="SAM" id="MobiDB-lite"/>
    </source>
</evidence>
<feature type="region of interest" description="Disordered" evidence="1">
    <location>
        <begin position="43"/>
        <end position="64"/>
    </location>
</feature>
<protein>
    <recommendedName>
        <fullName evidence="3">Protein kinase domain-containing protein</fullName>
    </recommendedName>
</protein>
<dbReference type="EMBL" id="JBAMIC010000008">
    <property type="protein sequence ID" value="KAK7104171.1"/>
    <property type="molecule type" value="Genomic_DNA"/>
</dbReference>
<comment type="caution">
    <text evidence="4">The sequence shown here is derived from an EMBL/GenBank/DDBJ whole genome shotgun (WGS) entry which is preliminary data.</text>
</comment>
<organism evidence="4 5">
    <name type="scientific">Littorina saxatilis</name>
    <dbReference type="NCBI Taxonomy" id="31220"/>
    <lineage>
        <taxon>Eukaryota</taxon>
        <taxon>Metazoa</taxon>
        <taxon>Spiralia</taxon>
        <taxon>Lophotrochozoa</taxon>
        <taxon>Mollusca</taxon>
        <taxon>Gastropoda</taxon>
        <taxon>Caenogastropoda</taxon>
        <taxon>Littorinimorpha</taxon>
        <taxon>Littorinoidea</taxon>
        <taxon>Littorinidae</taxon>
        <taxon>Littorina</taxon>
    </lineage>
</organism>
<dbReference type="GO" id="GO:0005576">
    <property type="term" value="C:extracellular region"/>
    <property type="evidence" value="ECO:0007669"/>
    <property type="project" value="TreeGrafter"/>
</dbReference>
<name>A0AAN9BDM7_9CAEN</name>
<keyword evidence="2" id="KW-0812">Transmembrane</keyword>
<proteinExistence type="predicted"/>
<dbReference type="InterPro" id="IPR042983">
    <property type="entry name" value="PKDCC"/>
</dbReference>
<dbReference type="PROSITE" id="PS50011">
    <property type="entry name" value="PROTEIN_KINASE_DOM"/>
    <property type="match status" value="1"/>
</dbReference>
<gene>
    <name evidence="4" type="ORF">V1264_018932</name>
</gene>
<reference evidence="4 5" key="1">
    <citation type="submission" date="2024-02" db="EMBL/GenBank/DDBJ databases">
        <title>Chromosome-scale genome assembly of the rough periwinkle Littorina saxatilis.</title>
        <authorList>
            <person name="De Jode A."/>
            <person name="Faria R."/>
            <person name="Formenti G."/>
            <person name="Sims Y."/>
            <person name="Smith T.P."/>
            <person name="Tracey A."/>
            <person name="Wood J.M.D."/>
            <person name="Zagrodzka Z.B."/>
            <person name="Johannesson K."/>
            <person name="Butlin R.K."/>
            <person name="Leder E.H."/>
        </authorList>
    </citation>
    <scope>NUCLEOTIDE SEQUENCE [LARGE SCALE GENOMIC DNA]</scope>
    <source>
        <strain evidence="4">Snail1</strain>
        <tissue evidence="4">Muscle</tissue>
    </source>
</reference>
<sequence>MAWKRRHRHTMDNVWYFAASCVFIFLFGNLVMLQSYHGFVEHSSSSKTSSGGSRSSHASRAEHHPRSNLLYYNGREEEDVYNIKQLSRELLANRNLFQQSHHASEYFVMESRLRKLLENNADSVYSGNASKSVFSRYLDFSSSSKSGPVMLDCGEIETIVDKEYVASGWTKSVFSGRYGKRSVALKVVDIGGQDVTSCMDGGNSLRFCYHKAAQKIVKEIVLLQALSHDNVLQVLGFCVPDRAYDGEGDTTVVMVTELGEPIDLIKLLQMSWEDRLRISYDLTRLLHFLAQSARGALVMNDFRRQQFVLVDGALKLSDVDDAGFDEPPCSSDSQCVLHFSSANFTKRLPCVEGRCQGYNEYRNMFNAGRHFTTFLLPHGAPPGLRPLIDTVVSAYENCSLTTKELVSRMDKVVQLYKNGAYLNRTEPGQFETSYKRVEQSDLPGQYDYRCRMSMSGGGCTLSVFDQREAEDICDDDPECKGFIMTKQHTWTGRTLVHFKSGVGPPSVNTETDLLIKPS</sequence>
<feature type="domain" description="Protein kinase" evidence="3">
    <location>
        <begin position="159"/>
        <end position="518"/>
    </location>
</feature>
<dbReference type="AlphaFoldDB" id="A0AAN9BDM7"/>
<dbReference type="GO" id="GO:0005524">
    <property type="term" value="F:ATP binding"/>
    <property type="evidence" value="ECO:0007669"/>
    <property type="project" value="InterPro"/>
</dbReference>
<accession>A0AAN9BDM7</accession>
<evidence type="ECO:0000256" key="2">
    <source>
        <dbReference type="SAM" id="Phobius"/>
    </source>
</evidence>
<dbReference type="SMART" id="SM00220">
    <property type="entry name" value="S_TKc"/>
    <property type="match status" value="1"/>
</dbReference>
<evidence type="ECO:0000259" key="3">
    <source>
        <dbReference type="PROSITE" id="PS50011"/>
    </source>
</evidence>
<dbReference type="PANTHER" id="PTHR46448:SF4">
    <property type="entry name" value="EXTRACELLULAR TYROSINE-PROTEIN KINASE PKDCC-LIKE"/>
    <property type="match status" value="1"/>
</dbReference>
<keyword evidence="2" id="KW-1133">Transmembrane helix</keyword>
<evidence type="ECO:0000313" key="4">
    <source>
        <dbReference type="EMBL" id="KAK7104171.1"/>
    </source>
</evidence>
<dbReference type="InterPro" id="IPR000719">
    <property type="entry name" value="Prot_kinase_dom"/>
</dbReference>
<feature type="transmembrane region" description="Helical" evidence="2">
    <location>
        <begin position="14"/>
        <end position="36"/>
    </location>
</feature>
<dbReference type="GO" id="GO:0001501">
    <property type="term" value="P:skeletal system development"/>
    <property type="evidence" value="ECO:0007669"/>
    <property type="project" value="TreeGrafter"/>
</dbReference>
<dbReference type="Proteomes" id="UP001374579">
    <property type="component" value="Unassembled WGS sequence"/>
</dbReference>
<dbReference type="SUPFAM" id="SSF56112">
    <property type="entry name" value="Protein kinase-like (PK-like)"/>
    <property type="match status" value="1"/>
</dbReference>
<keyword evidence="2" id="KW-0472">Membrane</keyword>
<dbReference type="InterPro" id="IPR011009">
    <property type="entry name" value="Kinase-like_dom_sf"/>
</dbReference>
<dbReference type="Gene3D" id="1.10.510.10">
    <property type="entry name" value="Transferase(Phosphotransferase) domain 1"/>
    <property type="match status" value="1"/>
</dbReference>
<dbReference type="PANTHER" id="PTHR46448">
    <property type="entry name" value="PROTEIN KINASE DOMAIN-CONTAINING PROTEIN"/>
    <property type="match status" value="1"/>
</dbReference>
<keyword evidence="5" id="KW-1185">Reference proteome</keyword>